<reference evidence="5" key="1">
    <citation type="submission" date="2017-05" db="EMBL/GenBank/DDBJ databases">
        <title>Complete and WGS of Bordetella genogroups.</title>
        <authorList>
            <person name="Spilker T."/>
            <person name="Lipuma J."/>
        </authorList>
    </citation>
    <scope>NUCLEOTIDE SEQUENCE</scope>
    <source>
        <strain evidence="5">AU21707</strain>
    </source>
</reference>
<dbReference type="InterPro" id="IPR019887">
    <property type="entry name" value="Tscrpt_reg_AsnC/Lrp_C"/>
</dbReference>
<dbReference type="CDD" id="cd00090">
    <property type="entry name" value="HTH_ARSR"/>
    <property type="match status" value="1"/>
</dbReference>
<dbReference type="Gene3D" id="1.10.10.10">
    <property type="entry name" value="Winged helix-like DNA-binding domain superfamily/Winged helix DNA-binding domain"/>
    <property type="match status" value="1"/>
</dbReference>
<evidence type="ECO:0000313" key="6">
    <source>
        <dbReference type="Proteomes" id="UP000216857"/>
    </source>
</evidence>
<keyword evidence="3" id="KW-0804">Transcription</keyword>
<evidence type="ECO:0000313" key="5">
    <source>
        <dbReference type="EMBL" id="OZI19046.1"/>
    </source>
</evidence>
<dbReference type="InterPro" id="IPR011991">
    <property type="entry name" value="ArsR-like_HTH"/>
</dbReference>
<dbReference type="PROSITE" id="PS00519">
    <property type="entry name" value="HTH_ASNC_1"/>
    <property type="match status" value="1"/>
</dbReference>
<dbReference type="InterPro" id="IPR036390">
    <property type="entry name" value="WH_DNA-bd_sf"/>
</dbReference>
<comment type="caution">
    <text evidence="5">The sequence shown here is derived from an EMBL/GenBank/DDBJ whole genome shotgun (WGS) entry which is preliminary data.</text>
</comment>
<dbReference type="InterPro" id="IPR036388">
    <property type="entry name" value="WH-like_DNA-bd_sf"/>
</dbReference>
<dbReference type="GO" id="GO:0006355">
    <property type="term" value="P:regulation of DNA-templated transcription"/>
    <property type="evidence" value="ECO:0007669"/>
    <property type="project" value="UniProtKB-ARBA"/>
</dbReference>
<dbReference type="PANTHER" id="PTHR30154">
    <property type="entry name" value="LEUCINE-RESPONSIVE REGULATORY PROTEIN"/>
    <property type="match status" value="1"/>
</dbReference>
<feature type="domain" description="HTH asnC-type" evidence="4">
    <location>
        <begin position="29"/>
        <end position="90"/>
    </location>
</feature>
<dbReference type="PRINTS" id="PR00033">
    <property type="entry name" value="HTHASNC"/>
</dbReference>
<evidence type="ECO:0000256" key="2">
    <source>
        <dbReference type="ARBA" id="ARBA00023125"/>
    </source>
</evidence>
<gene>
    <name evidence="5" type="ORF">CAL26_15395</name>
</gene>
<dbReference type="InterPro" id="IPR011008">
    <property type="entry name" value="Dimeric_a/b-barrel"/>
</dbReference>
<accession>A0A261R222</accession>
<dbReference type="EMBL" id="NEVJ01000003">
    <property type="protein sequence ID" value="OZI19046.1"/>
    <property type="molecule type" value="Genomic_DNA"/>
</dbReference>
<dbReference type="STRING" id="1416803.CAL13_09990"/>
<dbReference type="Proteomes" id="UP000216857">
    <property type="component" value="Unassembled WGS sequence"/>
</dbReference>
<dbReference type="GO" id="GO:0043200">
    <property type="term" value="P:response to amino acid"/>
    <property type="evidence" value="ECO:0007669"/>
    <property type="project" value="TreeGrafter"/>
</dbReference>
<evidence type="ECO:0000259" key="4">
    <source>
        <dbReference type="PROSITE" id="PS50956"/>
    </source>
</evidence>
<dbReference type="SUPFAM" id="SSF54909">
    <property type="entry name" value="Dimeric alpha+beta barrel"/>
    <property type="match status" value="1"/>
</dbReference>
<proteinExistence type="predicted"/>
<protein>
    <submittedName>
        <fullName evidence="5">AsnC family transcriptional regulator</fullName>
    </submittedName>
</protein>
<dbReference type="InterPro" id="IPR019888">
    <property type="entry name" value="Tscrpt_reg_AsnC-like"/>
</dbReference>
<sequence length="172" mass="19060">MAGKRDFARQGCVTEEKVAHSLNNRDVGLDAIDRRLITLLCANARASVAELARAVGMSSPSVADRLRRMEESGVIRGYTVDVDSEALGYALQAIVRVRPMPGQLRHVEALLKEIPEFIECDKVTGEDCFVARVVLRSITQLDQILDRVTEYAETNTAIIKDATLRRRLPPLA</sequence>
<evidence type="ECO:0000256" key="1">
    <source>
        <dbReference type="ARBA" id="ARBA00023015"/>
    </source>
</evidence>
<keyword evidence="6" id="KW-1185">Reference proteome</keyword>
<dbReference type="SMART" id="SM00344">
    <property type="entry name" value="HTH_ASNC"/>
    <property type="match status" value="1"/>
</dbReference>
<dbReference type="GO" id="GO:0005829">
    <property type="term" value="C:cytosol"/>
    <property type="evidence" value="ECO:0007669"/>
    <property type="project" value="TreeGrafter"/>
</dbReference>
<keyword evidence="2" id="KW-0238">DNA-binding</keyword>
<dbReference type="PROSITE" id="PS50956">
    <property type="entry name" value="HTH_ASNC_2"/>
    <property type="match status" value="1"/>
</dbReference>
<organism evidence="5 6">
    <name type="scientific">Bordetella genomosp. 9</name>
    <dbReference type="NCBI Taxonomy" id="1416803"/>
    <lineage>
        <taxon>Bacteria</taxon>
        <taxon>Pseudomonadati</taxon>
        <taxon>Pseudomonadota</taxon>
        <taxon>Betaproteobacteria</taxon>
        <taxon>Burkholderiales</taxon>
        <taxon>Alcaligenaceae</taxon>
        <taxon>Bordetella</taxon>
    </lineage>
</organism>
<dbReference type="GO" id="GO:0043565">
    <property type="term" value="F:sequence-specific DNA binding"/>
    <property type="evidence" value="ECO:0007669"/>
    <property type="project" value="InterPro"/>
</dbReference>
<dbReference type="Pfam" id="PF13412">
    <property type="entry name" value="HTH_24"/>
    <property type="match status" value="1"/>
</dbReference>
<dbReference type="OrthoDB" id="5476at2"/>
<dbReference type="SUPFAM" id="SSF46785">
    <property type="entry name" value="Winged helix' DNA-binding domain"/>
    <property type="match status" value="1"/>
</dbReference>
<dbReference type="PANTHER" id="PTHR30154:SF51">
    <property type="entry name" value="ASNC-FAMILY TRANSCRIPTIONAL REGULATORY PROTEIN"/>
    <property type="match status" value="1"/>
</dbReference>
<keyword evidence="1" id="KW-0805">Transcription regulation</keyword>
<dbReference type="Gene3D" id="3.30.70.920">
    <property type="match status" value="1"/>
</dbReference>
<name>A0A261R222_9BORD</name>
<dbReference type="Pfam" id="PF01037">
    <property type="entry name" value="AsnC_trans_reg"/>
    <property type="match status" value="1"/>
</dbReference>
<dbReference type="InterPro" id="IPR019885">
    <property type="entry name" value="Tscrpt_reg_HTH_AsnC-type_CS"/>
</dbReference>
<dbReference type="InterPro" id="IPR000485">
    <property type="entry name" value="AsnC-type_HTH_dom"/>
</dbReference>
<dbReference type="AlphaFoldDB" id="A0A261R222"/>
<evidence type="ECO:0000256" key="3">
    <source>
        <dbReference type="ARBA" id="ARBA00023163"/>
    </source>
</evidence>